<accession>A0AAV5QQ09</accession>
<dbReference type="GeneID" id="90074781"/>
<evidence type="ECO:0000256" key="2">
    <source>
        <dbReference type="ARBA" id="ARBA00012656"/>
    </source>
</evidence>
<dbReference type="FunFam" id="1.25.40.120:FF:000035">
    <property type="entry name" value="Geranylgeranyl transferase type-2 subunit alpha"/>
    <property type="match status" value="1"/>
</dbReference>
<dbReference type="Pfam" id="PF01239">
    <property type="entry name" value="PPTA"/>
    <property type="match status" value="5"/>
</dbReference>
<proteinExistence type="inferred from homology"/>
<sequence length="356" mass="42350">MHGVKRQKYDAELRKRKLAKDVAKIENYRGLTNQFFIKRDSNDHSLETFKLTSTILNINPEFYTVWNYRREILLGTLIPNSQSVNDLFDTELNFTMAQLKKVPKCYWVWTHRQWCLETNPYSNFTKEIFIVNKLLELDSRNFHGWHYRRYVIGLLEKQTGKSQSLKEFQYTTKLINKNFSNYSALHNRTKLIEKIFSEKTTIEADNEEDQKNLELFRTKKHFLEKEINYFKNAIYTDPDDQSVWLYLNWLLTSDFFSSGIDAKEFVDLLVLQINEIDELNELEKEDNNGIDNKWCLKVKSSIELALVNKFSIEKMVNNEGQEITLKEDILKAIELLKIADPKRINRYIEIQKNIGL</sequence>
<name>A0AAV5QQ09_9ASCO</name>
<evidence type="ECO:0000256" key="6">
    <source>
        <dbReference type="ARBA" id="ARBA00022737"/>
    </source>
</evidence>
<dbReference type="EC" id="2.5.1.60" evidence="2 9"/>
<comment type="function">
    <text evidence="9">Catalyzes the transfer of a geranyl-geranyl moiety from geranyl-geranyl pyrophosphate to cysteines occuring in specific C-terminal amino acid sequences.</text>
</comment>
<keyword evidence="4 9" id="KW-0637">Prenyltransferase</keyword>
<dbReference type="GO" id="GO:0005968">
    <property type="term" value="C:Rab-protein geranylgeranyltransferase complex"/>
    <property type="evidence" value="ECO:0007669"/>
    <property type="project" value="TreeGrafter"/>
</dbReference>
<evidence type="ECO:0000256" key="7">
    <source>
        <dbReference type="ARBA" id="ARBA00031267"/>
    </source>
</evidence>
<dbReference type="InterPro" id="IPR002088">
    <property type="entry name" value="Prenyl_trans_a"/>
</dbReference>
<evidence type="ECO:0000256" key="8">
    <source>
        <dbReference type="ARBA" id="ARBA00047658"/>
    </source>
</evidence>
<keyword evidence="11" id="KW-1185">Reference proteome</keyword>
<dbReference type="RefSeq" id="XP_064853802.1">
    <property type="nucleotide sequence ID" value="XM_064997730.1"/>
</dbReference>
<dbReference type="Gene3D" id="1.25.40.120">
    <property type="entry name" value="Protein prenylyltransferase"/>
    <property type="match status" value="1"/>
</dbReference>
<evidence type="ECO:0000256" key="1">
    <source>
        <dbReference type="ARBA" id="ARBA00006734"/>
    </source>
</evidence>
<organism evidence="10 11">
    <name type="scientific">Saccharomycopsis crataegensis</name>
    <dbReference type="NCBI Taxonomy" id="43959"/>
    <lineage>
        <taxon>Eukaryota</taxon>
        <taxon>Fungi</taxon>
        <taxon>Dikarya</taxon>
        <taxon>Ascomycota</taxon>
        <taxon>Saccharomycotina</taxon>
        <taxon>Saccharomycetes</taxon>
        <taxon>Saccharomycopsidaceae</taxon>
        <taxon>Saccharomycopsis</taxon>
    </lineage>
</organism>
<dbReference type="GO" id="GO:0004663">
    <property type="term" value="F:Rab geranylgeranyltransferase activity"/>
    <property type="evidence" value="ECO:0007669"/>
    <property type="project" value="UniProtKB-UniRule"/>
</dbReference>
<dbReference type="GO" id="GO:0097354">
    <property type="term" value="P:prenylation"/>
    <property type="evidence" value="ECO:0007669"/>
    <property type="project" value="UniProtKB-UniRule"/>
</dbReference>
<reference evidence="10 11" key="1">
    <citation type="journal article" date="2023" name="Elife">
        <title>Identification of key yeast species and microbe-microbe interactions impacting larval growth of Drosophila in the wild.</title>
        <authorList>
            <person name="Mure A."/>
            <person name="Sugiura Y."/>
            <person name="Maeda R."/>
            <person name="Honda K."/>
            <person name="Sakurai N."/>
            <person name="Takahashi Y."/>
            <person name="Watada M."/>
            <person name="Katoh T."/>
            <person name="Gotoh A."/>
            <person name="Gotoh Y."/>
            <person name="Taniguchi I."/>
            <person name="Nakamura K."/>
            <person name="Hayashi T."/>
            <person name="Katayama T."/>
            <person name="Uemura T."/>
            <person name="Hattori Y."/>
        </authorList>
    </citation>
    <scope>NUCLEOTIDE SEQUENCE [LARGE SCALE GENOMIC DNA]</scope>
    <source>
        <strain evidence="10 11">SC-9</strain>
    </source>
</reference>
<dbReference type="PANTHER" id="PTHR11129">
    <property type="entry name" value="PROTEIN FARNESYLTRANSFERASE ALPHA SUBUNIT/RAB GERANYLGERANYL TRANSFERASE ALPHA SUBUNIT"/>
    <property type="match status" value="1"/>
</dbReference>
<evidence type="ECO:0000256" key="9">
    <source>
        <dbReference type="RuleBase" id="RU367120"/>
    </source>
</evidence>
<evidence type="ECO:0000256" key="5">
    <source>
        <dbReference type="ARBA" id="ARBA00022679"/>
    </source>
</evidence>
<gene>
    <name evidence="10" type="ORF">DASC09_041310</name>
</gene>
<dbReference type="EMBL" id="BTFZ01000011">
    <property type="protein sequence ID" value="GMM36806.1"/>
    <property type="molecule type" value="Genomic_DNA"/>
</dbReference>
<evidence type="ECO:0000256" key="4">
    <source>
        <dbReference type="ARBA" id="ARBA00022602"/>
    </source>
</evidence>
<comment type="similarity">
    <text evidence="1 9">Belongs to the protein prenyltransferase subunit alpha family.</text>
</comment>
<dbReference type="AlphaFoldDB" id="A0AAV5QQ09"/>
<comment type="catalytic activity">
    <reaction evidence="8 9">
        <text>geranylgeranyl diphosphate + L-cysteinyl-[protein] = S-geranylgeranyl-L-cysteinyl-[protein] + diphosphate</text>
        <dbReference type="Rhea" id="RHEA:21240"/>
        <dbReference type="Rhea" id="RHEA-COMP:10131"/>
        <dbReference type="Rhea" id="RHEA-COMP:11537"/>
        <dbReference type="ChEBI" id="CHEBI:29950"/>
        <dbReference type="ChEBI" id="CHEBI:33019"/>
        <dbReference type="ChEBI" id="CHEBI:57533"/>
        <dbReference type="ChEBI" id="CHEBI:86021"/>
        <dbReference type="EC" id="2.5.1.60"/>
    </reaction>
</comment>
<evidence type="ECO:0000313" key="10">
    <source>
        <dbReference type="EMBL" id="GMM36806.1"/>
    </source>
</evidence>
<keyword evidence="6" id="KW-0677">Repeat</keyword>
<protein>
    <recommendedName>
        <fullName evidence="3 9">Geranylgeranyl transferase type-2 subunit alpha</fullName>
        <ecNumber evidence="2 9">2.5.1.60</ecNumber>
    </recommendedName>
    <alternativeName>
        <fullName evidence="7 9">Geranylgeranyl transferase type II subunit alpha</fullName>
    </alternativeName>
</protein>
<dbReference type="SUPFAM" id="SSF48439">
    <property type="entry name" value="Protein prenylyltransferase"/>
    <property type="match status" value="1"/>
</dbReference>
<comment type="caution">
    <text evidence="10">The sequence shown here is derived from an EMBL/GenBank/DDBJ whole genome shotgun (WGS) entry which is preliminary data.</text>
</comment>
<dbReference type="PROSITE" id="PS51147">
    <property type="entry name" value="PFTA"/>
    <property type="match status" value="5"/>
</dbReference>
<keyword evidence="5 9" id="KW-0808">Transferase</keyword>
<dbReference type="PANTHER" id="PTHR11129:SF2">
    <property type="entry name" value="GERANYLGERANYL TRANSFERASE TYPE-2 SUBUNIT ALPHA"/>
    <property type="match status" value="1"/>
</dbReference>
<evidence type="ECO:0000313" key="11">
    <source>
        <dbReference type="Proteomes" id="UP001360560"/>
    </source>
</evidence>
<dbReference type="Proteomes" id="UP001360560">
    <property type="component" value="Unassembled WGS sequence"/>
</dbReference>
<evidence type="ECO:0000256" key="3">
    <source>
        <dbReference type="ARBA" id="ARBA00014772"/>
    </source>
</evidence>